<evidence type="ECO:0000256" key="1">
    <source>
        <dbReference type="SAM" id="MobiDB-lite"/>
    </source>
</evidence>
<proteinExistence type="predicted"/>
<dbReference type="Pfam" id="PF01676">
    <property type="entry name" value="Metalloenzyme"/>
    <property type="match status" value="1"/>
</dbReference>
<feature type="region of interest" description="Disordered" evidence="1">
    <location>
        <begin position="127"/>
        <end position="155"/>
    </location>
</feature>
<dbReference type="GeneID" id="63831750"/>
<dbReference type="Proteomes" id="UP000076871">
    <property type="component" value="Unassembled WGS sequence"/>
</dbReference>
<accession>A0A165BT41</accession>
<evidence type="ECO:0000313" key="4">
    <source>
        <dbReference type="Proteomes" id="UP000076871"/>
    </source>
</evidence>
<gene>
    <name evidence="3" type="ORF">LAESUDRAFT_815777</name>
</gene>
<dbReference type="GO" id="GO:0004619">
    <property type="term" value="F:phosphoglycerate mutase activity"/>
    <property type="evidence" value="ECO:0007669"/>
    <property type="project" value="InterPro"/>
</dbReference>
<dbReference type="RefSeq" id="XP_040759340.1">
    <property type="nucleotide sequence ID" value="XM_040914723.1"/>
</dbReference>
<feature type="compositionally biased region" description="Basic and acidic residues" evidence="1">
    <location>
        <begin position="145"/>
        <end position="155"/>
    </location>
</feature>
<dbReference type="OrthoDB" id="2993954at2759"/>
<evidence type="ECO:0000259" key="2">
    <source>
        <dbReference type="Pfam" id="PF01676"/>
    </source>
</evidence>
<dbReference type="PANTHER" id="PTHR31637:SF0">
    <property type="entry name" value="2,3-BISPHOSPHOGLYCERATE-INDEPENDENT PHOSPHOGLYCERATE MUTASE"/>
    <property type="match status" value="1"/>
</dbReference>
<reference evidence="3 4" key="1">
    <citation type="journal article" date="2016" name="Mol. Biol. Evol.">
        <title>Comparative Genomics of Early-Diverging Mushroom-Forming Fungi Provides Insights into the Origins of Lignocellulose Decay Capabilities.</title>
        <authorList>
            <person name="Nagy L.G."/>
            <person name="Riley R."/>
            <person name="Tritt A."/>
            <person name="Adam C."/>
            <person name="Daum C."/>
            <person name="Floudas D."/>
            <person name="Sun H."/>
            <person name="Yadav J.S."/>
            <person name="Pangilinan J."/>
            <person name="Larsson K.H."/>
            <person name="Matsuura K."/>
            <person name="Barry K."/>
            <person name="Labutti K."/>
            <person name="Kuo R."/>
            <person name="Ohm R.A."/>
            <person name="Bhattacharya S.S."/>
            <person name="Shirouzu T."/>
            <person name="Yoshinaga Y."/>
            <person name="Martin F.M."/>
            <person name="Grigoriev I.V."/>
            <person name="Hibbett D.S."/>
        </authorList>
    </citation>
    <scope>NUCLEOTIDE SEQUENCE [LARGE SCALE GENOMIC DNA]</scope>
    <source>
        <strain evidence="3 4">93-53</strain>
    </source>
</reference>
<keyword evidence="4" id="KW-1185">Reference proteome</keyword>
<organism evidence="3 4">
    <name type="scientific">Laetiporus sulphureus 93-53</name>
    <dbReference type="NCBI Taxonomy" id="1314785"/>
    <lineage>
        <taxon>Eukaryota</taxon>
        <taxon>Fungi</taxon>
        <taxon>Dikarya</taxon>
        <taxon>Basidiomycota</taxon>
        <taxon>Agaricomycotina</taxon>
        <taxon>Agaricomycetes</taxon>
        <taxon>Polyporales</taxon>
        <taxon>Laetiporus</taxon>
    </lineage>
</organism>
<dbReference type="InterPro" id="IPR006124">
    <property type="entry name" value="Metalloenzyme"/>
</dbReference>
<evidence type="ECO:0000313" key="3">
    <source>
        <dbReference type="EMBL" id="KZT01600.1"/>
    </source>
</evidence>
<dbReference type="AlphaFoldDB" id="A0A165BT41"/>
<dbReference type="InterPro" id="IPR005995">
    <property type="entry name" value="Pgm_bpd_ind"/>
</dbReference>
<feature type="domain" description="Metalloenzyme" evidence="2">
    <location>
        <begin position="15"/>
        <end position="94"/>
    </location>
</feature>
<name>A0A165BT41_9APHY</name>
<dbReference type="SUPFAM" id="SSF53649">
    <property type="entry name" value="Alkaline phosphatase-like"/>
    <property type="match status" value="1"/>
</dbReference>
<dbReference type="Gene3D" id="3.40.720.10">
    <property type="entry name" value="Alkaline Phosphatase, subunit A"/>
    <property type="match status" value="1"/>
</dbReference>
<dbReference type="PANTHER" id="PTHR31637">
    <property type="entry name" value="2,3-BISPHOSPHOGLYCERATE-INDEPENDENT PHOSPHOGLYCERATE MUTASE"/>
    <property type="match status" value="1"/>
</dbReference>
<dbReference type="GO" id="GO:0030145">
    <property type="term" value="F:manganese ion binding"/>
    <property type="evidence" value="ECO:0007669"/>
    <property type="project" value="TreeGrafter"/>
</dbReference>
<dbReference type="EMBL" id="KV427662">
    <property type="protein sequence ID" value="KZT01600.1"/>
    <property type="molecule type" value="Genomic_DNA"/>
</dbReference>
<protein>
    <recommendedName>
        <fullName evidence="2">Metalloenzyme domain-containing protein</fullName>
    </recommendedName>
</protein>
<sequence>MSSEWLAKQGAYSRVQAVANKVAELIRKGDKEFVICNFAPPDIVGLTCVYEAAVEAISATDNAITSRRFTSPVRKRRVTSGYILLITADMGTQIGDLKKLNFTVDKKDGEEEGALCDVAPTVLDITGWPKPEGKEDRSLVPPARLAHDEVNKEAN</sequence>
<dbReference type="InterPro" id="IPR017850">
    <property type="entry name" value="Alkaline_phosphatase_core_sf"/>
</dbReference>
<dbReference type="GO" id="GO:0006007">
    <property type="term" value="P:glucose catabolic process"/>
    <property type="evidence" value="ECO:0007669"/>
    <property type="project" value="InterPro"/>
</dbReference>
<dbReference type="STRING" id="1314785.A0A165BT41"/>
<dbReference type="InParanoid" id="A0A165BT41"/>